<organism evidence="2 3">
    <name type="scientific">Promicromonospora sukumoe</name>
    <dbReference type="NCBI Taxonomy" id="88382"/>
    <lineage>
        <taxon>Bacteria</taxon>
        <taxon>Bacillati</taxon>
        <taxon>Actinomycetota</taxon>
        <taxon>Actinomycetes</taxon>
        <taxon>Micrococcales</taxon>
        <taxon>Promicromonosporaceae</taxon>
        <taxon>Promicromonospora</taxon>
    </lineage>
</organism>
<dbReference type="EMBL" id="JACGWV010000001">
    <property type="protein sequence ID" value="MBA8806921.1"/>
    <property type="molecule type" value="Genomic_DNA"/>
</dbReference>
<protein>
    <submittedName>
        <fullName evidence="2">MFS family permease</fullName>
    </submittedName>
</protein>
<gene>
    <name evidence="2" type="ORF">FHX71_000863</name>
</gene>
<evidence type="ECO:0000256" key="1">
    <source>
        <dbReference type="SAM" id="Phobius"/>
    </source>
</evidence>
<dbReference type="Proteomes" id="UP000540568">
    <property type="component" value="Unassembled WGS sequence"/>
</dbReference>
<reference evidence="2 3" key="1">
    <citation type="submission" date="2020-07" db="EMBL/GenBank/DDBJ databases">
        <title>Sequencing the genomes of 1000 actinobacteria strains.</title>
        <authorList>
            <person name="Klenk H.-P."/>
        </authorList>
    </citation>
    <scope>NUCLEOTIDE SEQUENCE [LARGE SCALE GENOMIC DNA]</scope>
    <source>
        <strain evidence="2 3">DSM 44121</strain>
    </source>
</reference>
<keyword evidence="1" id="KW-1133">Transmembrane helix</keyword>
<evidence type="ECO:0000313" key="2">
    <source>
        <dbReference type="EMBL" id="MBA8806921.1"/>
    </source>
</evidence>
<evidence type="ECO:0000313" key="3">
    <source>
        <dbReference type="Proteomes" id="UP000540568"/>
    </source>
</evidence>
<name>A0A7W3PCR3_9MICO</name>
<proteinExistence type="predicted"/>
<accession>A0A7W3PCR3</accession>
<dbReference type="RefSeq" id="WP_182614578.1">
    <property type="nucleotide sequence ID" value="NZ_BAAATF010000002.1"/>
</dbReference>
<keyword evidence="1" id="KW-0812">Transmembrane</keyword>
<feature type="transmembrane region" description="Helical" evidence="1">
    <location>
        <begin position="67"/>
        <end position="87"/>
    </location>
</feature>
<keyword evidence="1" id="KW-0472">Membrane</keyword>
<comment type="caution">
    <text evidence="2">The sequence shown here is derived from an EMBL/GenBank/DDBJ whole genome shotgun (WGS) entry which is preliminary data.</text>
</comment>
<feature type="transmembrane region" description="Helical" evidence="1">
    <location>
        <begin position="21"/>
        <end position="47"/>
    </location>
</feature>
<sequence>MNERRPVSPWSDGGDPARARGLALMWTALSAVGWVMAGFSTLSWWTAQVSGRAGENQWRGYAEGDVFPWYLVVPFALLGLCLAVVAARRWARARELARDTPRD</sequence>
<dbReference type="AlphaFoldDB" id="A0A7W3PCR3"/>
<keyword evidence="3" id="KW-1185">Reference proteome</keyword>